<feature type="transmembrane region" description="Helical" evidence="1">
    <location>
        <begin position="6"/>
        <end position="29"/>
    </location>
</feature>
<dbReference type="EMBL" id="LITQ01000018">
    <property type="protein sequence ID" value="OAA92702.1"/>
    <property type="molecule type" value="Genomic_DNA"/>
</dbReference>
<keyword evidence="1" id="KW-0472">Membrane</keyword>
<reference evidence="2 4" key="1">
    <citation type="journal article" date="2015" name="Biotechnol. Bioeng.">
        <title>Genome sequence and phenotypic characterization of Caulobacter segnis.</title>
        <authorList>
            <person name="Patel S."/>
            <person name="Fletcher B."/>
            <person name="Scott D.C."/>
            <person name="Ely B."/>
        </authorList>
    </citation>
    <scope>NUCLEOTIDE SEQUENCE [LARGE SCALE GENOMIC DNA]</scope>
    <source>
        <strain evidence="2 4">PS02</strain>
    </source>
</reference>
<dbReference type="Proteomes" id="UP000093694">
    <property type="component" value="Unassembled WGS sequence"/>
</dbReference>
<dbReference type="Proteomes" id="UP000077384">
    <property type="component" value="Unassembled WGS sequence"/>
</dbReference>
<evidence type="ECO:0000256" key="1">
    <source>
        <dbReference type="SAM" id="Phobius"/>
    </source>
</evidence>
<proteinExistence type="predicted"/>
<name>A0A162L8T0_9CLOT</name>
<dbReference type="PATRIC" id="fig|1705578.3.peg.1181"/>
<accession>A0A162L8T0</accession>
<evidence type="ECO:0000313" key="2">
    <source>
        <dbReference type="EMBL" id="OAA92702.1"/>
    </source>
</evidence>
<dbReference type="AlphaFoldDB" id="A0A162L8T0"/>
<keyword evidence="1" id="KW-0812">Transmembrane</keyword>
<gene>
    <name evidence="3" type="ORF">CLCOS_18670</name>
    <name evidence="2" type="ORF">WX73_00794</name>
</gene>
<reference evidence="3 5" key="2">
    <citation type="journal article" date="2016" name="Front. Microbiol.">
        <title>Industrial Acetogenic Biocatalysts: A Comparative Metabolic and Genomic Analysis.</title>
        <authorList>
            <person name="Bengelsdorf F."/>
            <person name="Poehlein A."/>
            <person name="Sonja S."/>
            <person name="Erz C."/>
            <person name="Hummel T."/>
            <person name="Hoffmeister S."/>
            <person name="Daniel R."/>
            <person name="Durre P."/>
        </authorList>
    </citation>
    <scope>NUCLEOTIDE SEQUENCE [LARGE SCALE GENOMIC DNA]</scope>
    <source>
        <strain evidence="3 5">PTA-10522</strain>
    </source>
</reference>
<evidence type="ECO:0000313" key="4">
    <source>
        <dbReference type="Proteomes" id="UP000077384"/>
    </source>
</evidence>
<comment type="caution">
    <text evidence="2">The sequence shown here is derived from an EMBL/GenBank/DDBJ whole genome shotgun (WGS) entry which is preliminary data.</text>
</comment>
<evidence type="ECO:0000313" key="5">
    <source>
        <dbReference type="Proteomes" id="UP000093694"/>
    </source>
</evidence>
<dbReference type="EMBL" id="LROR01000041">
    <property type="protein sequence ID" value="OBR94628.1"/>
    <property type="molecule type" value="Genomic_DNA"/>
</dbReference>
<evidence type="ECO:0000313" key="3">
    <source>
        <dbReference type="EMBL" id="OBR94628.1"/>
    </source>
</evidence>
<keyword evidence="5" id="KW-1185">Reference proteome</keyword>
<keyword evidence="1" id="KW-1133">Transmembrane helix</keyword>
<protein>
    <submittedName>
        <fullName evidence="2">Uncharacterized protein</fullName>
    </submittedName>
</protein>
<organism evidence="2 4">
    <name type="scientific">Clostridium coskatii</name>
    <dbReference type="NCBI Taxonomy" id="1705578"/>
    <lineage>
        <taxon>Bacteria</taxon>
        <taxon>Bacillati</taxon>
        <taxon>Bacillota</taxon>
        <taxon>Clostridia</taxon>
        <taxon>Eubacteriales</taxon>
        <taxon>Clostridiaceae</taxon>
        <taxon>Clostridium</taxon>
    </lineage>
</organism>
<sequence length="52" mass="6131">MEKIGVNNFISTIIGICLILTCFLIFYFFQKYLFSKYKNKVKNVVDKDDDLS</sequence>
<dbReference type="RefSeq" id="WP_156496376.1">
    <property type="nucleotide sequence ID" value="NZ_LITQ01000018.1"/>
</dbReference>